<evidence type="ECO:0000259" key="4">
    <source>
        <dbReference type="PROSITE" id="PS50018"/>
    </source>
</evidence>
<dbReference type="PROSITE" id="PS50018">
    <property type="entry name" value="RAS_GTPASE_ACTIV_2"/>
    <property type="match status" value="1"/>
</dbReference>
<dbReference type="PROSITE" id="PS50004">
    <property type="entry name" value="C2"/>
    <property type="match status" value="1"/>
</dbReference>
<dbReference type="SUPFAM" id="SSF48350">
    <property type="entry name" value="GTPase activation domain, GAP"/>
    <property type="match status" value="1"/>
</dbReference>
<keyword evidence="6" id="KW-1185">Reference proteome</keyword>
<organism evidence="5 6">
    <name type="scientific">Cylindrobasidium torrendii FP15055 ss-10</name>
    <dbReference type="NCBI Taxonomy" id="1314674"/>
    <lineage>
        <taxon>Eukaryota</taxon>
        <taxon>Fungi</taxon>
        <taxon>Dikarya</taxon>
        <taxon>Basidiomycota</taxon>
        <taxon>Agaricomycotina</taxon>
        <taxon>Agaricomycetes</taxon>
        <taxon>Agaricomycetidae</taxon>
        <taxon>Agaricales</taxon>
        <taxon>Marasmiineae</taxon>
        <taxon>Physalacriaceae</taxon>
        <taxon>Cylindrobasidium</taxon>
    </lineage>
</organism>
<evidence type="ECO:0000256" key="1">
    <source>
        <dbReference type="ARBA" id="ARBA00022468"/>
    </source>
</evidence>
<dbReference type="OrthoDB" id="775356at2759"/>
<feature type="compositionally biased region" description="Basic residues" evidence="2">
    <location>
        <begin position="778"/>
        <end position="788"/>
    </location>
</feature>
<dbReference type="SUPFAM" id="SSF49562">
    <property type="entry name" value="C2 domain (Calcium/lipid-binding domain, CaLB)"/>
    <property type="match status" value="1"/>
</dbReference>
<dbReference type="CDD" id="cd05137">
    <property type="entry name" value="RasGAP_CLA2_BUD2"/>
    <property type="match status" value="1"/>
</dbReference>
<accession>A0A0D7BN52</accession>
<proteinExistence type="predicted"/>
<dbReference type="PANTHER" id="PTHR10194:SF60">
    <property type="entry name" value="RAS GTPASE-ACTIVATING PROTEIN RASKOL"/>
    <property type="match status" value="1"/>
</dbReference>
<dbReference type="Pfam" id="PF00616">
    <property type="entry name" value="RasGAP"/>
    <property type="match status" value="1"/>
</dbReference>
<dbReference type="Gene3D" id="2.60.40.150">
    <property type="entry name" value="C2 domain"/>
    <property type="match status" value="1"/>
</dbReference>
<protein>
    <submittedName>
        <fullName evidence="5">Rho GTPase activation protein</fullName>
    </submittedName>
</protein>
<sequence>MSWPPGSGSPERGAEFLVNAEIYVSNAASHALLKKTPALRKPSRRDRNKADGGSVDESKKVREKSSWNSLARGPTATGQWRPATCKLREEGTRCLLNIYIEDSILFQTLAIHLVNHSDIRLIDTSLFFRKHCLGLYSRGQHTQRWIAGSPAEPVYLQFPTAEESSTWLALLRSYAVPEIYGRWPNAEDGGAYRMWRQVEISVIQARNLGNVRPLDANPNDSGSEPDPVDLDVSCVVMINGSLMGRTTVKKCIGSPDWHESFTLSDLPPFENLEVIVYREKTVKVFKPIMLGSVCINLGNFKRGETIEGWYPVVQPGPLASEVQIGDIRLKIHVDEEIILPAQAYEPLIEVLASRNFLDWVSDFEKKLKLKTITPHFIAVAAAKNSLVEEVQELAIREVDATSPSHQTLFRGNTLLTKVMEHCMSWYGKAFLEASIGSVLRKLCAEKVAIEVDPMRSGAKNSVKEVERNVDLLITWVQAFWTQIYSVRSECPYEMRRLFETIRKLVERRYQNTDTVYENRDLQWQSVSAFCFLRFIVPAILHPHLFGLCPGLPSQPVQRSLTLIAKVIQSLANLNTTVQKEEFMRGLKNFLNDSLPAMIDYIVVVSTPDDRDHFSVAVGSDRGRPERLEIMKGLQERVSLMPTLIAEGVPKPPHLLDVPRNLAVVVSSVIRHSRTFLNTTPVPGDENDLKLRELCTRCYEVEEIALQRVSRLASEVTTAIAQQEEEWQNGHEGGGASLISSSSSSDGRKRHQAGGSSPSVDASNYTQDDLAMPRSPTKLMHKPRLRHLKSTSTDSIPARDAGATADDDQASVRVHKRGFLRQIFGSG</sequence>
<feature type="region of interest" description="Disordered" evidence="2">
    <location>
        <begin position="35"/>
        <end position="78"/>
    </location>
</feature>
<dbReference type="Pfam" id="PF00168">
    <property type="entry name" value="C2"/>
    <property type="match status" value="1"/>
</dbReference>
<dbReference type="Gene3D" id="1.10.506.10">
    <property type="entry name" value="GTPase Activation - p120gap, domain 1"/>
    <property type="match status" value="1"/>
</dbReference>
<evidence type="ECO:0000256" key="2">
    <source>
        <dbReference type="SAM" id="MobiDB-lite"/>
    </source>
</evidence>
<dbReference type="STRING" id="1314674.A0A0D7BN52"/>
<dbReference type="PANTHER" id="PTHR10194">
    <property type="entry name" value="RAS GTPASE-ACTIVATING PROTEINS"/>
    <property type="match status" value="1"/>
</dbReference>
<feature type="region of interest" description="Disordered" evidence="2">
    <location>
        <begin position="724"/>
        <end position="808"/>
    </location>
</feature>
<evidence type="ECO:0000313" key="5">
    <source>
        <dbReference type="EMBL" id="KIY71620.1"/>
    </source>
</evidence>
<keyword evidence="1" id="KW-0343">GTPase activation</keyword>
<dbReference type="Proteomes" id="UP000054007">
    <property type="component" value="Unassembled WGS sequence"/>
</dbReference>
<dbReference type="InterPro" id="IPR039360">
    <property type="entry name" value="Ras_GTPase"/>
</dbReference>
<name>A0A0D7BN52_9AGAR</name>
<dbReference type="InterPro" id="IPR008936">
    <property type="entry name" value="Rho_GTPase_activation_prot"/>
</dbReference>
<reference evidence="5 6" key="1">
    <citation type="journal article" date="2015" name="Fungal Genet. Biol.">
        <title>Evolution of novel wood decay mechanisms in Agaricales revealed by the genome sequences of Fistulina hepatica and Cylindrobasidium torrendii.</title>
        <authorList>
            <person name="Floudas D."/>
            <person name="Held B.W."/>
            <person name="Riley R."/>
            <person name="Nagy L.G."/>
            <person name="Koehler G."/>
            <person name="Ransdell A.S."/>
            <person name="Younus H."/>
            <person name="Chow J."/>
            <person name="Chiniquy J."/>
            <person name="Lipzen A."/>
            <person name="Tritt A."/>
            <person name="Sun H."/>
            <person name="Haridas S."/>
            <person name="LaButti K."/>
            <person name="Ohm R.A."/>
            <person name="Kues U."/>
            <person name="Blanchette R.A."/>
            <person name="Grigoriev I.V."/>
            <person name="Minto R.E."/>
            <person name="Hibbett D.S."/>
        </authorList>
    </citation>
    <scope>NUCLEOTIDE SEQUENCE [LARGE SCALE GENOMIC DNA]</scope>
    <source>
        <strain evidence="5 6">FP15055 ss-10</strain>
    </source>
</reference>
<feature type="domain" description="Ras-GAP" evidence="4">
    <location>
        <begin position="368"/>
        <end position="572"/>
    </location>
</feature>
<feature type="compositionally biased region" description="Basic residues" evidence="2">
    <location>
        <begin position="37"/>
        <end position="47"/>
    </location>
</feature>
<dbReference type="EMBL" id="KN880452">
    <property type="protein sequence ID" value="KIY71620.1"/>
    <property type="molecule type" value="Genomic_DNA"/>
</dbReference>
<dbReference type="SMART" id="SM00323">
    <property type="entry name" value="RasGAP"/>
    <property type="match status" value="1"/>
</dbReference>
<dbReference type="InterPro" id="IPR001936">
    <property type="entry name" value="RasGAP_dom"/>
</dbReference>
<dbReference type="SMART" id="SM00239">
    <property type="entry name" value="C2"/>
    <property type="match status" value="1"/>
</dbReference>
<evidence type="ECO:0000259" key="3">
    <source>
        <dbReference type="PROSITE" id="PS50004"/>
    </source>
</evidence>
<gene>
    <name evidence="5" type="ORF">CYLTODRAFT_368956</name>
</gene>
<feature type="domain" description="C2" evidence="3">
    <location>
        <begin position="178"/>
        <end position="310"/>
    </location>
</feature>
<evidence type="ECO:0000313" key="6">
    <source>
        <dbReference type="Proteomes" id="UP000054007"/>
    </source>
</evidence>
<dbReference type="GO" id="GO:0005096">
    <property type="term" value="F:GTPase activator activity"/>
    <property type="evidence" value="ECO:0007669"/>
    <property type="project" value="UniProtKB-KW"/>
</dbReference>
<dbReference type="AlphaFoldDB" id="A0A0D7BN52"/>
<feature type="compositionally biased region" description="Basic and acidic residues" evidence="2">
    <location>
        <begin position="56"/>
        <end position="65"/>
    </location>
</feature>
<dbReference type="InterPro" id="IPR035892">
    <property type="entry name" value="C2_domain_sf"/>
</dbReference>
<dbReference type="InterPro" id="IPR000008">
    <property type="entry name" value="C2_dom"/>
</dbReference>
<feature type="compositionally biased region" description="Polar residues" evidence="2">
    <location>
        <begin position="753"/>
        <end position="766"/>
    </location>
</feature>